<protein>
    <submittedName>
        <fullName evidence="2">Uncharacterized protein</fullName>
    </submittedName>
</protein>
<dbReference type="HOGENOM" id="CLU_123578_0_0_1"/>
<sequence>MRDKRRLGGGVQNVEQASSEGSSAESGSTGEVEWWSSLAVEQPYVREGIEEAAHLHRRAIHRAFSDCCVVALLAMEGEDIAGFSVTTKGFIFQRFTEETKMEGRKECGVANINHVQVKSMLSANMEELPASLRPAPPEQQDAVALPGDGEHEVRVRVASKWRSELSPSDSLQLIYEKPTTNLGSQYVCN</sequence>
<feature type="region of interest" description="Disordered" evidence="1">
    <location>
        <begin position="1"/>
        <end position="30"/>
    </location>
</feature>
<accession>A0A0E0JXH3</accession>
<name>A0A0E0JXH3_ORYPU</name>
<reference evidence="2" key="2">
    <citation type="submission" date="2018-05" db="EMBL/GenBank/DDBJ databases">
        <title>OpunRS2 (Oryza punctata Reference Sequence Version 2).</title>
        <authorList>
            <person name="Zhang J."/>
            <person name="Kudrna D."/>
            <person name="Lee S."/>
            <person name="Talag J."/>
            <person name="Welchert J."/>
            <person name="Wing R.A."/>
        </authorList>
    </citation>
    <scope>NUCLEOTIDE SEQUENCE [LARGE SCALE GENOMIC DNA]</scope>
</reference>
<dbReference type="EnsemblPlants" id="OPUNC02G08180.1">
    <property type="protein sequence ID" value="OPUNC02G08180.1"/>
    <property type="gene ID" value="OPUNC02G08180"/>
</dbReference>
<keyword evidence="3" id="KW-1185">Reference proteome</keyword>
<dbReference type="AlphaFoldDB" id="A0A0E0JXH3"/>
<organism evidence="2">
    <name type="scientific">Oryza punctata</name>
    <name type="common">Red rice</name>
    <dbReference type="NCBI Taxonomy" id="4537"/>
    <lineage>
        <taxon>Eukaryota</taxon>
        <taxon>Viridiplantae</taxon>
        <taxon>Streptophyta</taxon>
        <taxon>Embryophyta</taxon>
        <taxon>Tracheophyta</taxon>
        <taxon>Spermatophyta</taxon>
        <taxon>Magnoliopsida</taxon>
        <taxon>Liliopsida</taxon>
        <taxon>Poales</taxon>
        <taxon>Poaceae</taxon>
        <taxon>BOP clade</taxon>
        <taxon>Oryzoideae</taxon>
        <taxon>Oryzeae</taxon>
        <taxon>Oryzinae</taxon>
        <taxon>Oryza</taxon>
    </lineage>
</organism>
<evidence type="ECO:0000256" key="1">
    <source>
        <dbReference type="SAM" id="MobiDB-lite"/>
    </source>
</evidence>
<dbReference type="Proteomes" id="UP000026962">
    <property type="component" value="Chromosome 2"/>
</dbReference>
<reference evidence="2" key="1">
    <citation type="submission" date="2015-04" db="UniProtKB">
        <authorList>
            <consortium name="EnsemblPlants"/>
        </authorList>
    </citation>
    <scope>IDENTIFICATION</scope>
</reference>
<evidence type="ECO:0000313" key="3">
    <source>
        <dbReference type="Proteomes" id="UP000026962"/>
    </source>
</evidence>
<proteinExistence type="predicted"/>
<evidence type="ECO:0000313" key="2">
    <source>
        <dbReference type="EnsemblPlants" id="OPUNC02G08180.1"/>
    </source>
</evidence>
<dbReference type="Gramene" id="OPUNC02G08180.1">
    <property type="protein sequence ID" value="OPUNC02G08180.1"/>
    <property type="gene ID" value="OPUNC02G08180"/>
</dbReference>
<feature type="compositionally biased region" description="Low complexity" evidence="1">
    <location>
        <begin position="17"/>
        <end position="28"/>
    </location>
</feature>